<dbReference type="Proteomes" id="UP001271274">
    <property type="component" value="Unassembled WGS sequence"/>
</dbReference>
<gene>
    <name evidence="2" type="ORF">PV662_47800</name>
</gene>
<dbReference type="EMBL" id="JARAYU010000045">
    <property type="protein sequence ID" value="MDX3707246.1"/>
    <property type="molecule type" value="Genomic_DNA"/>
</dbReference>
<evidence type="ECO:0000313" key="2">
    <source>
        <dbReference type="EMBL" id="MDX3707246.1"/>
    </source>
</evidence>
<comment type="caution">
    <text evidence="2">The sequence shown here is derived from an EMBL/GenBank/DDBJ whole genome shotgun (WGS) entry which is preliminary data.</text>
</comment>
<evidence type="ECO:0000313" key="3">
    <source>
        <dbReference type="Proteomes" id="UP001271274"/>
    </source>
</evidence>
<keyword evidence="3" id="KW-1185">Reference proteome</keyword>
<reference evidence="2 3" key="1">
    <citation type="journal article" date="2023" name="Microb. Genom.">
        <title>Mesoterricola silvestris gen. nov., sp. nov., Mesoterricola sediminis sp. nov., Geothrix oryzae sp. nov., Geothrix edaphica sp. nov., Geothrix rubra sp. nov., and Geothrix limicola sp. nov., six novel members of Acidobacteriota isolated from soils.</title>
        <authorList>
            <person name="Weisberg A.J."/>
            <person name="Pearce E."/>
            <person name="Kramer C.G."/>
            <person name="Chang J.H."/>
            <person name="Clarke C.R."/>
        </authorList>
    </citation>
    <scope>NUCLEOTIDE SEQUENCE [LARGE SCALE GENOMIC DNA]</scope>
    <source>
        <strain evidence="2 3">ID09-01A</strain>
    </source>
</reference>
<dbReference type="RefSeq" id="WP_319063970.1">
    <property type="nucleotide sequence ID" value="NZ_JARAYT010000032.1"/>
</dbReference>
<proteinExistence type="predicted"/>
<evidence type="ECO:0008006" key="4">
    <source>
        <dbReference type="Google" id="ProtNLM"/>
    </source>
</evidence>
<feature type="region of interest" description="Disordered" evidence="1">
    <location>
        <begin position="1"/>
        <end position="36"/>
    </location>
</feature>
<organism evidence="2 3">
    <name type="scientific">Streptomyces europaeiscabiei</name>
    <dbReference type="NCBI Taxonomy" id="146819"/>
    <lineage>
        <taxon>Bacteria</taxon>
        <taxon>Bacillati</taxon>
        <taxon>Actinomycetota</taxon>
        <taxon>Actinomycetes</taxon>
        <taxon>Kitasatosporales</taxon>
        <taxon>Streptomycetaceae</taxon>
        <taxon>Streptomyces</taxon>
    </lineage>
</organism>
<accession>A0ABU4NWT5</accession>
<protein>
    <recommendedName>
        <fullName evidence="4">Transposase</fullName>
    </recommendedName>
</protein>
<name>A0ABU4NWT5_9ACTN</name>
<evidence type="ECO:0000256" key="1">
    <source>
        <dbReference type="SAM" id="MobiDB-lite"/>
    </source>
</evidence>
<sequence>MTPLERLLAEDIPTRPPPAPAAPRTSTSRRPWTSAEQDAHWAALCHAVGRPDEQRPTLRLIQPARAA</sequence>
<feature type="compositionally biased region" description="Low complexity" evidence="1">
    <location>
        <begin position="22"/>
        <end position="31"/>
    </location>
</feature>